<dbReference type="Proteomes" id="UP000640274">
    <property type="component" value="Unassembled WGS sequence"/>
</dbReference>
<reference evidence="3" key="1">
    <citation type="submission" date="2020-12" db="EMBL/GenBank/DDBJ databases">
        <authorList>
            <person name="Huq M.A."/>
        </authorList>
    </citation>
    <scope>NUCLEOTIDE SEQUENCE</scope>
    <source>
        <strain evidence="3">MAHUQ-46</strain>
    </source>
</reference>
<dbReference type="EMBL" id="JAELUP010000023">
    <property type="protein sequence ID" value="MBJ6361239.1"/>
    <property type="molecule type" value="Genomic_DNA"/>
</dbReference>
<evidence type="ECO:0000313" key="4">
    <source>
        <dbReference type="Proteomes" id="UP000640274"/>
    </source>
</evidence>
<dbReference type="RefSeq" id="WP_199018793.1">
    <property type="nucleotide sequence ID" value="NZ_JAELUP010000023.1"/>
</dbReference>
<dbReference type="Pfam" id="PF07833">
    <property type="entry name" value="Cu_amine_oxidN1"/>
    <property type="match status" value="1"/>
</dbReference>
<protein>
    <recommendedName>
        <fullName evidence="2">Copper amine oxidase-like N-terminal domain-containing protein</fullName>
    </recommendedName>
</protein>
<accession>A0A934MQC1</accession>
<organism evidence="3 4">
    <name type="scientific">Paenibacillus roseus</name>
    <dbReference type="NCBI Taxonomy" id="2798579"/>
    <lineage>
        <taxon>Bacteria</taxon>
        <taxon>Bacillati</taxon>
        <taxon>Bacillota</taxon>
        <taxon>Bacilli</taxon>
        <taxon>Bacillales</taxon>
        <taxon>Paenibacillaceae</taxon>
        <taxon>Paenibacillus</taxon>
    </lineage>
</organism>
<evidence type="ECO:0000313" key="3">
    <source>
        <dbReference type="EMBL" id="MBJ6361239.1"/>
    </source>
</evidence>
<evidence type="ECO:0000259" key="2">
    <source>
        <dbReference type="Pfam" id="PF07833"/>
    </source>
</evidence>
<feature type="signal peptide" evidence="1">
    <location>
        <begin position="1"/>
        <end position="23"/>
    </location>
</feature>
<feature type="domain" description="Copper amine oxidase-like N-terminal" evidence="2">
    <location>
        <begin position="62"/>
        <end position="169"/>
    </location>
</feature>
<sequence length="391" mass="43562">MRLARLAVSVLISAMLMNSASFASTDATRAADRLAAENYAVVSVDDHQLEIGSNKTEGTFDGRSFDMLPILIRNQMVYFPVRTLEKLGVAQVDWAAEQRQANIFAVNALRATRKDVGIRERTKLLYNLDGTKLESTVAGSEPFIQQGRMYVPIDLLPLLGITVHYNQGRLTAKWSSKHLELGEARLRTEERTARINILYEKQLAKPVFLKAGANGTATAITGEIIDHDALSEEKSYNRIQYELELDAGLNAYELRLIGEAVFFTIERKADHGQESILKLSAEGQHYLSLHEPRGAASDIRAGDGMIIAGKVASTDPAIRQLQVYISRYNGKSYMLTDSYSLPVRDGEFEYEYTLAKEGDYIVQLVSPPYTLTVGQEPVPVIWAEWKTAVKP</sequence>
<comment type="caution">
    <text evidence="3">The sequence shown here is derived from an EMBL/GenBank/DDBJ whole genome shotgun (WGS) entry which is preliminary data.</text>
</comment>
<dbReference type="InterPro" id="IPR012854">
    <property type="entry name" value="Cu_amine_oxidase-like_N"/>
</dbReference>
<keyword evidence="1" id="KW-0732">Signal</keyword>
<evidence type="ECO:0000256" key="1">
    <source>
        <dbReference type="SAM" id="SignalP"/>
    </source>
</evidence>
<keyword evidence="4" id="KW-1185">Reference proteome</keyword>
<proteinExistence type="predicted"/>
<feature type="chain" id="PRO_5036772993" description="Copper amine oxidase-like N-terminal domain-containing protein" evidence="1">
    <location>
        <begin position="24"/>
        <end position="391"/>
    </location>
</feature>
<gene>
    <name evidence="3" type="ORF">JFN88_07950</name>
</gene>
<name>A0A934MQC1_9BACL</name>
<dbReference type="AlphaFoldDB" id="A0A934MQC1"/>